<proteinExistence type="predicted"/>
<name>A0A8T3BTQ0_DENNO</name>
<evidence type="ECO:0000313" key="1">
    <source>
        <dbReference type="EMBL" id="KAI0518963.1"/>
    </source>
</evidence>
<comment type="caution">
    <text evidence="1">The sequence shown here is derived from an EMBL/GenBank/DDBJ whole genome shotgun (WGS) entry which is preliminary data.</text>
</comment>
<sequence length="55" mass="5985">MERSSGIQGRKADIPAVRVHRNQEESFAEVRSVLQAGAVHHSVEKSFAGVRPGSK</sequence>
<dbReference type="AlphaFoldDB" id="A0A8T3BTQ0"/>
<dbReference type="EMBL" id="JAGYWB010000006">
    <property type="protein sequence ID" value="KAI0518963.1"/>
    <property type="molecule type" value="Genomic_DNA"/>
</dbReference>
<dbReference type="SMR" id="A0A8T3BTQ0"/>
<gene>
    <name evidence="1" type="ORF">KFK09_006402</name>
</gene>
<organism evidence="1 2">
    <name type="scientific">Dendrobium nobile</name>
    <name type="common">Orchid</name>
    <dbReference type="NCBI Taxonomy" id="94219"/>
    <lineage>
        <taxon>Eukaryota</taxon>
        <taxon>Viridiplantae</taxon>
        <taxon>Streptophyta</taxon>
        <taxon>Embryophyta</taxon>
        <taxon>Tracheophyta</taxon>
        <taxon>Spermatophyta</taxon>
        <taxon>Magnoliopsida</taxon>
        <taxon>Liliopsida</taxon>
        <taxon>Asparagales</taxon>
        <taxon>Orchidaceae</taxon>
        <taxon>Epidendroideae</taxon>
        <taxon>Malaxideae</taxon>
        <taxon>Dendrobiinae</taxon>
        <taxon>Dendrobium</taxon>
    </lineage>
</organism>
<keyword evidence="2" id="KW-1185">Reference proteome</keyword>
<dbReference type="Proteomes" id="UP000829196">
    <property type="component" value="Unassembled WGS sequence"/>
</dbReference>
<reference evidence="1" key="1">
    <citation type="journal article" date="2022" name="Front. Genet.">
        <title>Chromosome-Scale Assembly of the Dendrobium nobile Genome Provides Insights Into the Molecular Mechanism of the Biosynthesis of the Medicinal Active Ingredient of Dendrobium.</title>
        <authorList>
            <person name="Xu Q."/>
            <person name="Niu S.-C."/>
            <person name="Li K.-L."/>
            <person name="Zheng P.-J."/>
            <person name="Zhang X.-J."/>
            <person name="Jia Y."/>
            <person name="Liu Y."/>
            <person name="Niu Y.-X."/>
            <person name="Yu L.-H."/>
            <person name="Chen D.-F."/>
            <person name="Zhang G.-Q."/>
        </authorList>
    </citation>
    <scope>NUCLEOTIDE SEQUENCE</scope>
    <source>
        <tissue evidence="1">Leaf</tissue>
    </source>
</reference>
<protein>
    <submittedName>
        <fullName evidence="1">Uncharacterized protein</fullName>
    </submittedName>
</protein>
<evidence type="ECO:0000313" key="2">
    <source>
        <dbReference type="Proteomes" id="UP000829196"/>
    </source>
</evidence>
<accession>A0A8T3BTQ0</accession>